<dbReference type="InParanoid" id="A0A1Y2M6C7"/>
<evidence type="ECO:0000256" key="2">
    <source>
        <dbReference type="SAM" id="SignalP"/>
    </source>
</evidence>
<sequence length="303" mass="33069">MTRALLALAALVHHAASQVETPLYEHDYRATPDCIGWADITDGTVDTCNATREYYHIDPARFRAWNPSVGLDCTPWSNQTSYCVLTNATWEDAIFYTTVTSTLTDISPSYVYTYPLISLTTDSAGYTIPATRSNAPARPTSTRAPIPSPSTWVDKGCYVNPWNDDYELPRDQWIWILDYRFRPIDPFETVDSCKFKCWQIQYPIAGLKGSDECYCGDRNNGTLATDQGDCNLPCAGDASVTCGGTNRTRVFEAEGYVSGLASGNGTSARGSAAGTGTGTEKGTAPTSSSGAVRNEALFGLWRF</sequence>
<dbReference type="AlphaFoldDB" id="A0A1Y2M6C7"/>
<evidence type="ECO:0000313" key="5">
    <source>
        <dbReference type="Proteomes" id="UP000193240"/>
    </source>
</evidence>
<dbReference type="Proteomes" id="UP000193240">
    <property type="component" value="Unassembled WGS sequence"/>
</dbReference>
<feature type="domain" description="WSC" evidence="3">
    <location>
        <begin position="151"/>
        <end position="254"/>
    </location>
</feature>
<dbReference type="EMBL" id="KZ107840">
    <property type="protein sequence ID" value="OSS51630.1"/>
    <property type="molecule type" value="Genomic_DNA"/>
</dbReference>
<evidence type="ECO:0000313" key="4">
    <source>
        <dbReference type="EMBL" id="OSS51630.1"/>
    </source>
</evidence>
<reference evidence="4 5" key="1">
    <citation type="journal article" date="2017" name="Genome Announc.">
        <title>Genome sequence of the saprophytic ascomycete Epicoccum nigrum ICMP 19927 strain isolated from New Zealand.</title>
        <authorList>
            <person name="Fokin M."/>
            <person name="Fleetwood D."/>
            <person name="Weir B.S."/>
            <person name="Villas-Boas S.G."/>
        </authorList>
    </citation>
    <scope>NUCLEOTIDE SEQUENCE [LARGE SCALE GENOMIC DNA]</scope>
    <source>
        <strain evidence="4 5">ICMP 19927</strain>
    </source>
</reference>
<feature type="signal peptide" evidence="2">
    <location>
        <begin position="1"/>
        <end position="17"/>
    </location>
</feature>
<dbReference type="STRING" id="105696.A0A1Y2M6C7"/>
<organism evidence="4 5">
    <name type="scientific">Epicoccum nigrum</name>
    <name type="common">Soil fungus</name>
    <name type="synonym">Epicoccum purpurascens</name>
    <dbReference type="NCBI Taxonomy" id="105696"/>
    <lineage>
        <taxon>Eukaryota</taxon>
        <taxon>Fungi</taxon>
        <taxon>Dikarya</taxon>
        <taxon>Ascomycota</taxon>
        <taxon>Pezizomycotina</taxon>
        <taxon>Dothideomycetes</taxon>
        <taxon>Pleosporomycetidae</taxon>
        <taxon>Pleosporales</taxon>
        <taxon>Pleosporineae</taxon>
        <taxon>Didymellaceae</taxon>
        <taxon>Epicoccum</taxon>
    </lineage>
</organism>
<evidence type="ECO:0000259" key="3">
    <source>
        <dbReference type="PROSITE" id="PS51212"/>
    </source>
</evidence>
<keyword evidence="2" id="KW-0732">Signal</keyword>
<protein>
    <recommendedName>
        <fullName evidence="3">WSC domain-containing protein</fullName>
    </recommendedName>
</protein>
<evidence type="ECO:0000256" key="1">
    <source>
        <dbReference type="SAM" id="MobiDB-lite"/>
    </source>
</evidence>
<keyword evidence="5" id="KW-1185">Reference proteome</keyword>
<feature type="region of interest" description="Disordered" evidence="1">
    <location>
        <begin position="266"/>
        <end position="290"/>
    </location>
</feature>
<dbReference type="PROSITE" id="PS51212">
    <property type="entry name" value="WSC"/>
    <property type="match status" value="1"/>
</dbReference>
<proteinExistence type="predicted"/>
<name>A0A1Y2M6C7_EPING</name>
<dbReference type="Pfam" id="PF01822">
    <property type="entry name" value="WSC"/>
    <property type="match status" value="1"/>
</dbReference>
<dbReference type="SMART" id="SM00321">
    <property type="entry name" value="WSC"/>
    <property type="match status" value="1"/>
</dbReference>
<feature type="chain" id="PRO_5011005508" description="WSC domain-containing protein" evidence="2">
    <location>
        <begin position="18"/>
        <end position="303"/>
    </location>
</feature>
<dbReference type="InterPro" id="IPR002889">
    <property type="entry name" value="WSC_carb-bd"/>
</dbReference>
<gene>
    <name evidence="4" type="ORF">B5807_03912</name>
</gene>
<accession>A0A1Y2M6C7</accession>